<proteinExistence type="predicted"/>
<dbReference type="RefSeq" id="WP_071066676.1">
    <property type="nucleotide sequence ID" value="NZ_MAXA01000261.1"/>
</dbReference>
<dbReference type="AlphaFoldDB" id="A0A1S1PDD3"/>
<evidence type="ECO:0000259" key="1">
    <source>
        <dbReference type="Pfam" id="PF01636"/>
    </source>
</evidence>
<dbReference type="EMBL" id="MAXA01000261">
    <property type="protein sequence ID" value="OHV20903.1"/>
    <property type="molecule type" value="Genomic_DNA"/>
</dbReference>
<dbReference type="Pfam" id="PF01636">
    <property type="entry name" value="APH"/>
    <property type="match status" value="1"/>
</dbReference>
<comment type="caution">
    <text evidence="2">The sequence shown here is derived from an EMBL/GenBank/DDBJ whole genome shotgun (WGS) entry which is preliminary data.</text>
</comment>
<gene>
    <name evidence="2" type="ORF">BBK14_27535</name>
</gene>
<evidence type="ECO:0000313" key="3">
    <source>
        <dbReference type="Proteomes" id="UP000179769"/>
    </source>
</evidence>
<accession>A0A1S1PDD3</accession>
<reference evidence="3" key="1">
    <citation type="submission" date="2016-07" db="EMBL/GenBank/DDBJ databases">
        <title>Frankia sp. NRRL B-16219 Genome sequencing.</title>
        <authorList>
            <person name="Ghodhbane-Gtari F."/>
            <person name="Swanson E."/>
            <person name="Gueddou A."/>
            <person name="Louati M."/>
            <person name="Nouioui I."/>
            <person name="Hezbri K."/>
            <person name="Abebe-Akele F."/>
            <person name="Simpson S."/>
            <person name="Morris K."/>
            <person name="Thomas K."/>
            <person name="Gtari M."/>
            <person name="Tisa L.S."/>
        </authorList>
    </citation>
    <scope>NUCLEOTIDE SEQUENCE [LARGE SCALE GENOMIC DNA]</scope>
    <source>
        <strain evidence="3">NRRL B-16219</strain>
    </source>
</reference>
<dbReference type="SUPFAM" id="SSF56112">
    <property type="entry name" value="Protein kinase-like (PK-like)"/>
    <property type="match status" value="1"/>
</dbReference>
<sequence>MERLHWAQLPTGPRRAVEERFGPVTTAHSAPPGLTLGVAAKLVTATGPLFLKAIPTDDPTARLYAREHAVGHRMPPQTPAPRLLWSHDLDGWTLLAFEFVNGRSADLSPGSADIPPILDTLTRLPTELTPSPWPQAPSITTKLTILHRKARLFLANRPQDVPSHRQYAHLIHTFDPADATGRTLAHADLHAGNLLIADHRAFVIDWALASHAAPWVDAALLAPRFIVAGHTAHTTHQLLESLPAWQHAPWETIFGLAATLALFREYEARYGPPRLRTRRKQVADAGHTWLRTHAS</sequence>
<feature type="domain" description="Aminoglycoside phosphotransferase" evidence="1">
    <location>
        <begin position="43"/>
        <end position="228"/>
    </location>
</feature>
<keyword evidence="3" id="KW-1185">Reference proteome</keyword>
<dbReference type="Proteomes" id="UP000179769">
    <property type="component" value="Unassembled WGS sequence"/>
</dbReference>
<organism evidence="2 3">
    <name type="scientific">Parafrankia soli</name>
    <dbReference type="NCBI Taxonomy" id="2599596"/>
    <lineage>
        <taxon>Bacteria</taxon>
        <taxon>Bacillati</taxon>
        <taxon>Actinomycetota</taxon>
        <taxon>Actinomycetes</taxon>
        <taxon>Frankiales</taxon>
        <taxon>Frankiaceae</taxon>
        <taxon>Parafrankia</taxon>
    </lineage>
</organism>
<evidence type="ECO:0000313" key="2">
    <source>
        <dbReference type="EMBL" id="OHV20903.1"/>
    </source>
</evidence>
<protein>
    <recommendedName>
        <fullName evidence="1">Aminoglycoside phosphotransferase domain-containing protein</fullName>
    </recommendedName>
</protein>
<dbReference type="Gene3D" id="3.90.1200.10">
    <property type="match status" value="1"/>
</dbReference>
<dbReference type="InterPro" id="IPR011009">
    <property type="entry name" value="Kinase-like_dom_sf"/>
</dbReference>
<name>A0A1S1PDD3_9ACTN</name>
<dbReference type="InterPro" id="IPR002575">
    <property type="entry name" value="Aminoglycoside_PTrfase"/>
</dbReference>
<dbReference type="OrthoDB" id="2570531at2"/>